<dbReference type="PANTHER" id="PTHR43429">
    <property type="entry name" value="PYRIDINE NUCLEOTIDE-DISULFIDE OXIDOREDUCTASE DOMAIN-CONTAINING"/>
    <property type="match status" value="1"/>
</dbReference>
<dbReference type="Proteomes" id="UP000733744">
    <property type="component" value="Unassembled WGS sequence"/>
</dbReference>
<accession>A0ABY3CE50</accession>
<evidence type="ECO:0000259" key="5">
    <source>
        <dbReference type="Pfam" id="PF07992"/>
    </source>
</evidence>
<evidence type="ECO:0000256" key="4">
    <source>
        <dbReference type="ARBA" id="ARBA00022827"/>
    </source>
</evidence>
<dbReference type="InterPro" id="IPR041575">
    <property type="entry name" value="Rubredoxin_C"/>
</dbReference>
<comment type="cofactor">
    <cofactor evidence="1">
        <name>FAD</name>
        <dbReference type="ChEBI" id="CHEBI:57692"/>
    </cofactor>
</comment>
<evidence type="ECO:0000256" key="1">
    <source>
        <dbReference type="ARBA" id="ARBA00001974"/>
    </source>
</evidence>
<keyword evidence="8" id="KW-1185">Reference proteome</keyword>
<evidence type="ECO:0000313" key="7">
    <source>
        <dbReference type="EMBL" id="TRX01270.1"/>
    </source>
</evidence>
<dbReference type="Pfam" id="PF07992">
    <property type="entry name" value="Pyr_redox_2"/>
    <property type="match status" value="1"/>
</dbReference>
<evidence type="ECO:0000259" key="6">
    <source>
        <dbReference type="Pfam" id="PF18267"/>
    </source>
</evidence>
<dbReference type="InterPro" id="IPR036188">
    <property type="entry name" value="FAD/NAD-bd_sf"/>
</dbReference>
<dbReference type="SUPFAM" id="SSF51905">
    <property type="entry name" value="FAD/NAD(P)-binding domain"/>
    <property type="match status" value="2"/>
</dbReference>
<comment type="caution">
    <text evidence="7">The sequence shown here is derived from an EMBL/GenBank/DDBJ whole genome shotgun (WGS) entry which is preliminary data.</text>
</comment>
<dbReference type="PRINTS" id="PR00368">
    <property type="entry name" value="FADPNR"/>
</dbReference>
<protein>
    <submittedName>
        <fullName evidence="7">NAD(P)/FAD-dependent oxidoreductase</fullName>
    </submittedName>
</protein>
<organism evidence="7 8">
    <name type="scientific">Candidatus Methylobacter oryzae</name>
    <dbReference type="NCBI Taxonomy" id="2497749"/>
    <lineage>
        <taxon>Bacteria</taxon>
        <taxon>Pseudomonadati</taxon>
        <taxon>Pseudomonadota</taxon>
        <taxon>Gammaproteobacteria</taxon>
        <taxon>Methylococcales</taxon>
        <taxon>Methylococcaceae</taxon>
        <taxon>Methylobacter</taxon>
    </lineage>
</organism>
<comment type="similarity">
    <text evidence="2">Belongs to the FAD-dependent oxidoreductase family.</text>
</comment>
<evidence type="ECO:0000256" key="3">
    <source>
        <dbReference type="ARBA" id="ARBA00022630"/>
    </source>
</evidence>
<evidence type="ECO:0000313" key="8">
    <source>
        <dbReference type="Proteomes" id="UP000733744"/>
    </source>
</evidence>
<feature type="domain" description="FAD/NAD(P)-binding" evidence="5">
    <location>
        <begin position="4"/>
        <end position="285"/>
    </location>
</feature>
<keyword evidence="3" id="KW-0285">Flavoprotein</keyword>
<dbReference type="InterPro" id="IPR050260">
    <property type="entry name" value="FAD-bd_OxRdtase"/>
</dbReference>
<dbReference type="RefSeq" id="WP_127030186.1">
    <property type="nucleotide sequence ID" value="NZ_RYFG02000021.1"/>
</dbReference>
<evidence type="ECO:0000256" key="2">
    <source>
        <dbReference type="ARBA" id="ARBA00006442"/>
    </source>
</evidence>
<dbReference type="PANTHER" id="PTHR43429:SF3">
    <property type="entry name" value="NITRITE REDUCTASE [NAD(P)H]"/>
    <property type="match status" value="1"/>
</dbReference>
<dbReference type="InterPro" id="IPR016156">
    <property type="entry name" value="FAD/NAD-linked_Rdtase_dimer_sf"/>
</dbReference>
<dbReference type="EMBL" id="RYFG02000021">
    <property type="protein sequence ID" value="TRX01270.1"/>
    <property type="molecule type" value="Genomic_DNA"/>
</dbReference>
<gene>
    <name evidence="7" type="ORF">EKO24_004120</name>
</gene>
<dbReference type="InterPro" id="IPR023753">
    <property type="entry name" value="FAD/NAD-binding_dom"/>
</dbReference>
<proteinExistence type="inferred from homology"/>
<dbReference type="PRINTS" id="PR00411">
    <property type="entry name" value="PNDRDTASEI"/>
</dbReference>
<name>A0ABY3CE50_9GAMM</name>
<sequence length="415" mass="45159">MKQRLVVIGNGMAGMRTVEELLTAAPDKYDITVFGAEPYGNYNRIMLSSVLCGEKTIEDIVINNRQWYSDNGITLHAGEDKAVVRIDRKNKTVHAQDGTVAGYDRLLIATGSKAVIPSVPGNDLEGVISFRDIVDVNKMLAYSRSHRKAVVLGGGLLGLEAANGLVSRGMDVTVIHSNEILLNRQMDRAAAKMLQTELEWRGLKFKMAAKLKQLLGDDNGHVASVCFDDGSRLECDLFVTAIGVRPNMALAQQAGIYCERGIVVNDTLQSYDPSIYAVGECIQHRGATFGLVAPLFEQAKVCANHLSAHGAAEYITLPTATKLKVTGINLFSVGDFQGDKDCASIHFTDPALGIYKKLVIKADRLIGAVLYGDTADGNWYQELLETEDSIDGIRDALIFGKVYCNYSAHKEMGHG</sequence>
<dbReference type="Gene3D" id="3.30.390.30">
    <property type="match status" value="1"/>
</dbReference>
<reference evidence="7 8" key="1">
    <citation type="journal article" date="2019" name="Antonie Van Leeuwenhoek">
        <title>Description of 'Ca. Methylobacter oryzae' KRF1, a novel species from the environmentally important Methylobacter clade 2.</title>
        <authorList>
            <person name="Khatri K."/>
            <person name="Mohite J.A."/>
            <person name="Pandit P.S."/>
            <person name="Bahulikar R."/>
            <person name="Rahalkar M.C."/>
        </authorList>
    </citation>
    <scope>NUCLEOTIDE SEQUENCE [LARGE SCALE GENOMIC DNA]</scope>
    <source>
        <strain evidence="7 8">KRF1</strain>
    </source>
</reference>
<feature type="domain" description="NADH-rubredoxin oxidoreductase C-terminal" evidence="6">
    <location>
        <begin position="320"/>
        <end position="386"/>
    </location>
</feature>
<keyword evidence="4" id="KW-0274">FAD</keyword>
<dbReference type="Gene3D" id="3.50.50.60">
    <property type="entry name" value="FAD/NAD(P)-binding domain"/>
    <property type="match status" value="2"/>
</dbReference>
<dbReference type="Pfam" id="PF18267">
    <property type="entry name" value="Rubredoxin_C"/>
    <property type="match status" value="1"/>
</dbReference>